<dbReference type="Proteomes" id="UP001054945">
    <property type="component" value="Unassembled WGS sequence"/>
</dbReference>
<organism evidence="1 2">
    <name type="scientific">Caerostris extrusa</name>
    <name type="common">Bark spider</name>
    <name type="synonym">Caerostris bankana</name>
    <dbReference type="NCBI Taxonomy" id="172846"/>
    <lineage>
        <taxon>Eukaryota</taxon>
        <taxon>Metazoa</taxon>
        <taxon>Ecdysozoa</taxon>
        <taxon>Arthropoda</taxon>
        <taxon>Chelicerata</taxon>
        <taxon>Arachnida</taxon>
        <taxon>Araneae</taxon>
        <taxon>Araneomorphae</taxon>
        <taxon>Entelegynae</taxon>
        <taxon>Araneoidea</taxon>
        <taxon>Araneidae</taxon>
        <taxon>Caerostris</taxon>
    </lineage>
</organism>
<keyword evidence="2" id="KW-1185">Reference proteome</keyword>
<dbReference type="AlphaFoldDB" id="A0AAV4XWJ5"/>
<protein>
    <submittedName>
        <fullName evidence="1">Uncharacterized protein</fullName>
    </submittedName>
</protein>
<evidence type="ECO:0000313" key="1">
    <source>
        <dbReference type="EMBL" id="GIY98254.1"/>
    </source>
</evidence>
<accession>A0AAV4XWJ5</accession>
<feature type="non-terminal residue" evidence="1">
    <location>
        <position position="1"/>
    </location>
</feature>
<name>A0AAV4XWJ5_CAEEX</name>
<dbReference type="EMBL" id="BPLR01000904">
    <property type="protein sequence ID" value="GIY98254.1"/>
    <property type="molecule type" value="Genomic_DNA"/>
</dbReference>
<comment type="caution">
    <text evidence="1">The sequence shown here is derived from an EMBL/GenBank/DDBJ whole genome shotgun (WGS) entry which is preliminary data.</text>
</comment>
<reference evidence="1 2" key="1">
    <citation type="submission" date="2021-06" db="EMBL/GenBank/DDBJ databases">
        <title>Caerostris extrusa draft genome.</title>
        <authorList>
            <person name="Kono N."/>
            <person name="Arakawa K."/>
        </authorList>
    </citation>
    <scope>NUCLEOTIDE SEQUENCE [LARGE SCALE GENOMIC DNA]</scope>
</reference>
<evidence type="ECO:0000313" key="2">
    <source>
        <dbReference type="Proteomes" id="UP001054945"/>
    </source>
</evidence>
<proteinExistence type="predicted"/>
<gene>
    <name evidence="1" type="ORF">CEXT_263311</name>
</gene>
<sequence length="60" mass="6826">WITEDSMVVAGDVCADERYACFSKTLPFISVSVRYVKSHRLRYSDISHSNELTRCLRGGV</sequence>